<sequence>MKSRHVIFPSLMIIFGALSLYFISQFAEPRFQDASVDAKFFS</sequence>
<dbReference type="Proteomes" id="UP000029228">
    <property type="component" value="Unassembled WGS sequence"/>
</dbReference>
<protein>
    <submittedName>
        <fullName evidence="2">Uncharacterized protein</fullName>
    </submittedName>
</protein>
<accession>A0A090RUT6</accession>
<keyword evidence="1" id="KW-0812">Transmembrane</keyword>
<dbReference type="STRING" id="990268.JCM19235_2434"/>
<evidence type="ECO:0000256" key="1">
    <source>
        <dbReference type="SAM" id="Phobius"/>
    </source>
</evidence>
<dbReference type="EMBL" id="BBMR01000003">
    <property type="protein sequence ID" value="GAL19011.1"/>
    <property type="molecule type" value="Genomic_DNA"/>
</dbReference>
<evidence type="ECO:0000313" key="3">
    <source>
        <dbReference type="Proteomes" id="UP000029228"/>
    </source>
</evidence>
<name>A0A090RUT6_9VIBR</name>
<keyword evidence="1" id="KW-0472">Membrane</keyword>
<comment type="caution">
    <text evidence="2">The sequence shown here is derived from an EMBL/GenBank/DDBJ whole genome shotgun (WGS) entry which is preliminary data.</text>
</comment>
<gene>
    <name evidence="2" type="ORF">JCM19235_2434</name>
</gene>
<organism evidence="2 3">
    <name type="scientific">Vibrio maritimus</name>
    <dbReference type="NCBI Taxonomy" id="990268"/>
    <lineage>
        <taxon>Bacteria</taxon>
        <taxon>Pseudomonadati</taxon>
        <taxon>Pseudomonadota</taxon>
        <taxon>Gammaproteobacteria</taxon>
        <taxon>Vibrionales</taxon>
        <taxon>Vibrionaceae</taxon>
        <taxon>Vibrio</taxon>
    </lineage>
</organism>
<keyword evidence="1" id="KW-1133">Transmembrane helix</keyword>
<evidence type="ECO:0000313" key="2">
    <source>
        <dbReference type="EMBL" id="GAL19011.1"/>
    </source>
</evidence>
<keyword evidence="3" id="KW-1185">Reference proteome</keyword>
<feature type="transmembrane region" description="Helical" evidence="1">
    <location>
        <begin position="6"/>
        <end position="23"/>
    </location>
</feature>
<proteinExistence type="predicted"/>
<dbReference type="AlphaFoldDB" id="A0A090RUT6"/>
<reference evidence="2 3" key="1">
    <citation type="submission" date="2014-09" db="EMBL/GenBank/DDBJ databases">
        <title>Vibrio maritimus JCM 19235. (C45) whole genome shotgun sequence.</title>
        <authorList>
            <person name="Sawabe T."/>
            <person name="Meirelles P."/>
            <person name="Nakanishi M."/>
            <person name="Sayaka M."/>
            <person name="Hattori M."/>
            <person name="Ohkuma M."/>
        </authorList>
    </citation>
    <scope>NUCLEOTIDE SEQUENCE [LARGE SCALE GENOMIC DNA]</scope>
    <source>
        <strain evidence="3">JCM19235</strain>
    </source>
</reference>